<dbReference type="Proteomes" id="UP000326702">
    <property type="component" value="Chromosome"/>
</dbReference>
<feature type="transmembrane region" description="Helical" evidence="7">
    <location>
        <begin position="186"/>
        <end position="213"/>
    </location>
</feature>
<keyword evidence="3" id="KW-1003">Cell membrane</keyword>
<feature type="transmembrane region" description="Helical" evidence="7">
    <location>
        <begin position="136"/>
        <end position="157"/>
    </location>
</feature>
<comment type="subcellular location">
    <subcellularLocation>
        <location evidence="1 7">Cell membrane</location>
        <topology evidence="1 7">Multi-pass membrane protein</topology>
    </subcellularLocation>
</comment>
<comment type="similarity">
    <text evidence="7">Belongs to the binding-protein-dependent transport system permease family.</text>
</comment>
<dbReference type="Pfam" id="PF00528">
    <property type="entry name" value="BPD_transp_1"/>
    <property type="match status" value="1"/>
</dbReference>
<evidence type="ECO:0000256" key="3">
    <source>
        <dbReference type="ARBA" id="ARBA00022475"/>
    </source>
</evidence>
<dbReference type="GO" id="GO:0005886">
    <property type="term" value="C:plasma membrane"/>
    <property type="evidence" value="ECO:0007669"/>
    <property type="project" value="UniProtKB-SubCell"/>
</dbReference>
<gene>
    <name evidence="10" type="ORF">KDY119_03018</name>
</gene>
<keyword evidence="4 7" id="KW-0812">Transmembrane</keyword>
<evidence type="ECO:0000259" key="9">
    <source>
        <dbReference type="PROSITE" id="PS50928"/>
    </source>
</evidence>
<dbReference type="GO" id="GO:0055085">
    <property type="term" value="P:transmembrane transport"/>
    <property type="evidence" value="ECO:0007669"/>
    <property type="project" value="InterPro"/>
</dbReference>
<feature type="domain" description="ABC transmembrane type-1" evidence="9">
    <location>
        <begin position="99"/>
        <end position="315"/>
    </location>
</feature>
<evidence type="ECO:0000256" key="2">
    <source>
        <dbReference type="ARBA" id="ARBA00022448"/>
    </source>
</evidence>
<evidence type="ECO:0000313" key="10">
    <source>
        <dbReference type="EMBL" id="QFU99487.1"/>
    </source>
</evidence>
<keyword evidence="11" id="KW-1185">Reference proteome</keyword>
<evidence type="ECO:0000256" key="5">
    <source>
        <dbReference type="ARBA" id="ARBA00022989"/>
    </source>
</evidence>
<evidence type="ECO:0000256" key="6">
    <source>
        <dbReference type="ARBA" id="ARBA00023136"/>
    </source>
</evidence>
<proteinExistence type="inferred from homology"/>
<dbReference type="EMBL" id="CP045529">
    <property type="protein sequence ID" value="QFU99487.1"/>
    <property type="molecule type" value="Genomic_DNA"/>
</dbReference>
<dbReference type="InterPro" id="IPR000515">
    <property type="entry name" value="MetI-like"/>
</dbReference>
<feature type="transmembrane region" description="Helical" evidence="7">
    <location>
        <begin position="245"/>
        <end position="266"/>
    </location>
</feature>
<evidence type="ECO:0000256" key="7">
    <source>
        <dbReference type="RuleBase" id="RU363032"/>
    </source>
</evidence>
<dbReference type="CDD" id="cd06261">
    <property type="entry name" value="TM_PBP2"/>
    <property type="match status" value="1"/>
</dbReference>
<dbReference type="PANTHER" id="PTHR43227:SF8">
    <property type="entry name" value="DIACETYLCHITOBIOSE UPTAKE SYSTEM PERMEASE PROTEIN DASB"/>
    <property type="match status" value="1"/>
</dbReference>
<feature type="transmembrane region" description="Helical" evidence="7">
    <location>
        <begin position="294"/>
        <end position="316"/>
    </location>
</feature>
<dbReference type="PROSITE" id="PS50928">
    <property type="entry name" value="ABC_TM1"/>
    <property type="match status" value="1"/>
</dbReference>
<keyword evidence="2 7" id="KW-0813">Transport</keyword>
<evidence type="ECO:0000256" key="1">
    <source>
        <dbReference type="ARBA" id="ARBA00004651"/>
    </source>
</evidence>
<dbReference type="KEGG" id="lxl:KDY119_03018"/>
<dbReference type="Gene3D" id="1.10.3720.10">
    <property type="entry name" value="MetI-like"/>
    <property type="match status" value="1"/>
</dbReference>
<dbReference type="SUPFAM" id="SSF161098">
    <property type="entry name" value="MetI-like"/>
    <property type="match status" value="1"/>
</dbReference>
<feature type="region of interest" description="Disordered" evidence="8">
    <location>
        <begin position="1"/>
        <end position="24"/>
    </location>
</feature>
<feature type="transmembrane region" description="Helical" evidence="7">
    <location>
        <begin position="38"/>
        <end position="57"/>
    </location>
</feature>
<dbReference type="InterPro" id="IPR035906">
    <property type="entry name" value="MetI-like_sf"/>
</dbReference>
<sequence>MAVTYPTPTGAASSSEAAPGGGAARGPSRRGIARIRPWLLLAPALIILGVLLLWPLVRMTMFSLQDYGLREIVSGSTNWIGFANFTEILTSHDLWAVVLPNTVGFAVLSVTGTVVFGTLVALLLQSLGPRTRGFVTGAIMAAWAMPAVTGTYVWVWIFDADHGVFNQVLTSLGLIDQPVNWFTDRWSFYAIVLLNVIHHGFPFVAVTVLAGLLGVPREIHEAAEVDGAGAFRRFFQITFPQLRQVFAVVIILSTIWDFKVFAQVYLMPGGAGSNRDVLNLGVWSYVESFGQNRYGFGSAIAVLLTLLLLVITAVYVRTILREEKEL</sequence>
<keyword evidence="5 7" id="KW-1133">Transmembrane helix</keyword>
<name>A0A5P9QDM5_9MICO</name>
<evidence type="ECO:0000256" key="4">
    <source>
        <dbReference type="ARBA" id="ARBA00022692"/>
    </source>
</evidence>
<organism evidence="10 11">
    <name type="scientific">Luteimicrobium xylanilyticum</name>
    <dbReference type="NCBI Taxonomy" id="1133546"/>
    <lineage>
        <taxon>Bacteria</taxon>
        <taxon>Bacillati</taxon>
        <taxon>Actinomycetota</taxon>
        <taxon>Actinomycetes</taxon>
        <taxon>Micrococcales</taxon>
        <taxon>Luteimicrobium</taxon>
    </lineage>
</organism>
<accession>A0A5P9QDM5</accession>
<dbReference type="PANTHER" id="PTHR43227">
    <property type="entry name" value="BLL4140 PROTEIN"/>
    <property type="match status" value="1"/>
</dbReference>
<protein>
    <submittedName>
        <fullName evidence="10">L-arabinose transport system permease protein AraP</fullName>
    </submittedName>
</protein>
<dbReference type="InterPro" id="IPR050809">
    <property type="entry name" value="UgpAE/MalFG_permease"/>
</dbReference>
<feature type="compositionally biased region" description="Low complexity" evidence="8">
    <location>
        <begin position="1"/>
        <end position="18"/>
    </location>
</feature>
<reference evidence="10 11" key="1">
    <citation type="submission" date="2019-10" db="EMBL/GenBank/DDBJ databases">
        <title>Genome sequence of Luteimicrobium xylanilyticum HY-24.</title>
        <authorList>
            <person name="Kim D.Y."/>
            <person name="Park H.-Y."/>
        </authorList>
    </citation>
    <scope>NUCLEOTIDE SEQUENCE [LARGE SCALE GENOMIC DNA]</scope>
    <source>
        <strain evidence="10 11">HY-24</strain>
    </source>
</reference>
<dbReference type="AlphaFoldDB" id="A0A5P9QDM5"/>
<evidence type="ECO:0000313" key="11">
    <source>
        <dbReference type="Proteomes" id="UP000326702"/>
    </source>
</evidence>
<evidence type="ECO:0000256" key="8">
    <source>
        <dbReference type="SAM" id="MobiDB-lite"/>
    </source>
</evidence>
<keyword evidence="6 7" id="KW-0472">Membrane</keyword>
<feature type="transmembrane region" description="Helical" evidence="7">
    <location>
        <begin position="103"/>
        <end position="124"/>
    </location>
</feature>